<keyword evidence="3" id="KW-1185">Reference proteome</keyword>
<gene>
    <name evidence="2" type="ORF">DFR85_14025</name>
</gene>
<evidence type="ECO:0000313" key="2">
    <source>
        <dbReference type="EMBL" id="AWR95539.1"/>
    </source>
</evidence>
<dbReference type="PANTHER" id="PTHR37318">
    <property type="entry name" value="BSL7504 PROTEIN"/>
    <property type="match status" value="1"/>
</dbReference>
<protein>
    <submittedName>
        <fullName evidence="2">ArsR family transcriptional regulator</fullName>
    </submittedName>
</protein>
<dbReference type="KEGG" id="abri:DFR85_14025"/>
<dbReference type="InterPro" id="IPR027395">
    <property type="entry name" value="WH_DNA-bd_dom"/>
</dbReference>
<proteinExistence type="predicted"/>
<reference evidence="2 3" key="1">
    <citation type="submission" date="2018-05" db="EMBL/GenBank/DDBJ databases">
        <title>Complete Genome Sequences of Extremely Thermoacidophilic, Metal-Mobilizing Type-Strain Members of the Archaeal Family Sulfolobaceae: Acidianus brierleyi DSM-1651T, Acidianus sulfidivorans DSM-18786T, Metallosphaera hakonensis DSM-7519T, and Metallosphaera prunae DSM-10039T.</title>
        <authorList>
            <person name="Counts J.A."/>
            <person name="Kelly R.M."/>
        </authorList>
    </citation>
    <scope>NUCLEOTIDE SEQUENCE [LARGE SCALE GENOMIC DNA]</scope>
    <source>
        <strain evidence="2 3">DSM 1651</strain>
    </source>
</reference>
<organism evidence="2 3">
    <name type="scientific">Acidianus brierleyi</name>
    <dbReference type="NCBI Taxonomy" id="41673"/>
    <lineage>
        <taxon>Archaea</taxon>
        <taxon>Thermoproteota</taxon>
        <taxon>Thermoprotei</taxon>
        <taxon>Sulfolobales</taxon>
        <taxon>Sulfolobaceae</taxon>
        <taxon>Acidianus</taxon>
    </lineage>
</organism>
<sequence>MPEEFKEIIDFIKSPVFSSSARIGILLVLLGVDKITFTDLLNSVEMSKSSLYSHLKVLEENEMIVIRDVFTLTRPRTIIQITPKGKAMVERYLQLLENYVKKNK</sequence>
<dbReference type="Pfam" id="PF13601">
    <property type="entry name" value="HTH_34"/>
    <property type="match status" value="1"/>
</dbReference>
<name>A0A2U9IHN6_9CREN</name>
<feature type="domain" description="Winged helix DNA-binding" evidence="1">
    <location>
        <begin position="22"/>
        <end position="100"/>
    </location>
</feature>
<evidence type="ECO:0000313" key="3">
    <source>
        <dbReference type="Proteomes" id="UP000248044"/>
    </source>
</evidence>
<dbReference type="Gene3D" id="1.10.10.10">
    <property type="entry name" value="Winged helix-like DNA-binding domain superfamily/Winged helix DNA-binding domain"/>
    <property type="match status" value="1"/>
</dbReference>
<dbReference type="GeneID" id="36833295"/>
<dbReference type="InterPro" id="IPR036388">
    <property type="entry name" value="WH-like_DNA-bd_sf"/>
</dbReference>
<dbReference type="SUPFAM" id="SSF46785">
    <property type="entry name" value="Winged helix' DNA-binding domain"/>
    <property type="match status" value="1"/>
</dbReference>
<evidence type="ECO:0000259" key="1">
    <source>
        <dbReference type="Pfam" id="PF13601"/>
    </source>
</evidence>
<dbReference type="InterPro" id="IPR036390">
    <property type="entry name" value="WH_DNA-bd_sf"/>
</dbReference>
<dbReference type="AlphaFoldDB" id="A0A2U9IHN6"/>
<dbReference type="Proteomes" id="UP000248044">
    <property type="component" value="Chromosome"/>
</dbReference>
<accession>A0A2U9IHN6</accession>
<dbReference type="RefSeq" id="WP_110271417.1">
    <property type="nucleotide sequence ID" value="NZ_CP029289.2"/>
</dbReference>
<dbReference type="OrthoDB" id="41119at2157"/>
<dbReference type="EMBL" id="CP029289">
    <property type="protein sequence ID" value="AWR95539.1"/>
    <property type="molecule type" value="Genomic_DNA"/>
</dbReference>
<dbReference type="PANTHER" id="PTHR37318:SF1">
    <property type="entry name" value="BSL7504 PROTEIN"/>
    <property type="match status" value="1"/>
</dbReference>